<reference evidence="7 8" key="1">
    <citation type="submission" date="2016-10" db="EMBL/GenBank/DDBJ databases">
        <authorList>
            <person name="de Groot N.N."/>
        </authorList>
    </citation>
    <scope>NUCLEOTIDE SEQUENCE [LARGE SCALE GENOMIC DNA]</scope>
    <source>
        <strain evidence="7 8">ATCC 51327</strain>
    </source>
</reference>
<dbReference type="STRING" id="29563.SAMN02983006_01751"/>
<dbReference type="GO" id="GO:0006950">
    <property type="term" value="P:response to stress"/>
    <property type="evidence" value="ECO:0007669"/>
    <property type="project" value="TreeGrafter"/>
</dbReference>
<evidence type="ECO:0000313" key="7">
    <source>
        <dbReference type="EMBL" id="SFL67931.1"/>
    </source>
</evidence>
<keyword evidence="2" id="KW-0963">Cytoplasm</keyword>
<organism evidence="7 8">
    <name type="scientific">Halanaerobium salsuginis</name>
    <dbReference type="NCBI Taxonomy" id="29563"/>
    <lineage>
        <taxon>Bacteria</taxon>
        <taxon>Bacillati</taxon>
        <taxon>Bacillota</taxon>
        <taxon>Clostridia</taxon>
        <taxon>Halanaerobiales</taxon>
        <taxon>Halanaerobiaceae</taxon>
        <taxon>Halanaerobium</taxon>
    </lineage>
</organism>
<accession>A0A1I4JNQ5</accession>
<evidence type="ECO:0000256" key="4">
    <source>
        <dbReference type="ARBA" id="ARBA00023125"/>
    </source>
</evidence>
<dbReference type="GO" id="GO:0003677">
    <property type="term" value="F:DNA binding"/>
    <property type="evidence" value="ECO:0007669"/>
    <property type="project" value="UniProtKB-KW"/>
</dbReference>
<feature type="domain" description="HTH marR-type" evidence="6">
    <location>
        <begin position="17"/>
        <end position="151"/>
    </location>
</feature>
<dbReference type="RefSeq" id="WP_089861842.1">
    <property type="nucleotide sequence ID" value="NZ_FOTI01000024.1"/>
</dbReference>
<dbReference type="InterPro" id="IPR039422">
    <property type="entry name" value="MarR/SlyA-like"/>
</dbReference>
<dbReference type="InterPro" id="IPR036388">
    <property type="entry name" value="WH-like_DNA-bd_sf"/>
</dbReference>
<keyword evidence="3" id="KW-0805">Transcription regulation</keyword>
<gene>
    <name evidence="7" type="ORF">SAMN02983006_01751</name>
</gene>
<keyword evidence="8" id="KW-1185">Reference proteome</keyword>
<name>A0A1I4JNQ5_9FIRM</name>
<dbReference type="Gene3D" id="1.10.10.10">
    <property type="entry name" value="Winged helix-like DNA-binding domain superfamily/Winged helix DNA-binding domain"/>
    <property type="match status" value="1"/>
</dbReference>
<comment type="subcellular location">
    <subcellularLocation>
        <location evidence="1">Cytoplasm</location>
    </subcellularLocation>
</comment>
<dbReference type="GO" id="GO:0003700">
    <property type="term" value="F:DNA-binding transcription factor activity"/>
    <property type="evidence" value="ECO:0007669"/>
    <property type="project" value="InterPro"/>
</dbReference>
<evidence type="ECO:0000256" key="3">
    <source>
        <dbReference type="ARBA" id="ARBA00023015"/>
    </source>
</evidence>
<dbReference type="AlphaFoldDB" id="A0A1I4JNQ5"/>
<dbReference type="PANTHER" id="PTHR33164">
    <property type="entry name" value="TRANSCRIPTIONAL REGULATOR, MARR FAMILY"/>
    <property type="match status" value="1"/>
</dbReference>
<dbReference type="GO" id="GO:0005737">
    <property type="term" value="C:cytoplasm"/>
    <property type="evidence" value="ECO:0007669"/>
    <property type="project" value="UniProtKB-SubCell"/>
</dbReference>
<dbReference type="EMBL" id="FOTI01000024">
    <property type="protein sequence ID" value="SFL67931.1"/>
    <property type="molecule type" value="Genomic_DNA"/>
</dbReference>
<dbReference type="InterPro" id="IPR055166">
    <property type="entry name" value="Transc_reg_Sar_Rot_HTH"/>
</dbReference>
<dbReference type="InterPro" id="IPR000835">
    <property type="entry name" value="HTH_MarR-typ"/>
</dbReference>
<dbReference type="FunFam" id="1.10.10.10:FF:000163">
    <property type="entry name" value="MarR family transcriptional regulator"/>
    <property type="match status" value="1"/>
</dbReference>
<sequence length="152" mass="17468">MKTDENKKKTPPELKLDNQLCFSIYAASRAIVNLYRPLLDELGLTYTQYITMLVLWEEKEITIKSLGQKLFLDSGTLTPLVKKLIKSGYLSKKRSIKDQRVVLVSLTKKGLELRQKARCIPAEILKTTRLTASEASELREKLKSFHHKMMKA</sequence>
<keyword evidence="4 7" id="KW-0238">DNA-binding</keyword>
<evidence type="ECO:0000313" key="8">
    <source>
        <dbReference type="Proteomes" id="UP000199006"/>
    </source>
</evidence>
<dbReference type="Pfam" id="PF22381">
    <property type="entry name" value="Staph_reg_Sar_Rot"/>
    <property type="match status" value="1"/>
</dbReference>
<protein>
    <submittedName>
        <fullName evidence="7">DNA-binding transcriptional regulator, MarR family</fullName>
    </submittedName>
</protein>
<dbReference type="PANTHER" id="PTHR33164:SF5">
    <property type="entry name" value="ORGANIC HYDROPEROXIDE RESISTANCE TRANSCRIPTIONAL REGULATOR"/>
    <property type="match status" value="1"/>
</dbReference>
<evidence type="ECO:0000259" key="6">
    <source>
        <dbReference type="PROSITE" id="PS50995"/>
    </source>
</evidence>
<dbReference type="Proteomes" id="UP000199006">
    <property type="component" value="Unassembled WGS sequence"/>
</dbReference>
<dbReference type="PRINTS" id="PR00598">
    <property type="entry name" value="HTHMARR"/>
</dbReference>
<evidence type="ECO:0000256" key="5">
    <source>
        <dbReference type="ARBA" id="ARBA00023163"/>
    </source>
</evidence>
<keyword evidence="5" id="KW-0804">Transcription</keyword>
<evidence type="ECO:0000256" key="2">
    <source>
        <dbReference type="ARBA" id="ARBA00022490"/>
    </source>
</evidence>
<dbReference type="SUPFAM" id="SSF46785">
    <property type="entry name" value="Winged helix' DNA-binding domain"/>
    <property type="match status" value="1"/>
</dbReference>
<evidence type="ECO:0000256" key="1">
    <source>
        <dbReference type="ARBA" id="ARBA00004496"/>
    </source>
</evidence>
<dbReference type="OrthoDB" id="9806864at2"/>
<dbReference type="SMART" id="SM00347">
    <property type="entry name" value="HTH_MARR"/>
    <property type="match status" value="1"/>
</dbReference>
<dbReference type="InterPro" id="IPR036390">
    <property type="entry name" value="WH_DNA-bd_sf"/>
</dbReference>
<proteinExistence type="predicted"/>
<dbReference type="PROSITE" id="PS50995">
    <property type="entry name" value="HTH_MARR_2"/>
    <property type="match status" value="1"/>
</dbReference>